<dbReference type="STRING" id="33097.A0A150G2C6"/>
<name>A0A150G2C6_GONPE</name>
<comment type="caution">
    <text evidence="1">The sequence shown here is derived from an EMBL/GenBank/DDBJ whole genome shotgun (WGS) entry which is preliminary data.</text>
</comment>
<organism evidence="1 2">
    <name type="scientific">Gonium pectorale</name>
    <name type="common">Green alga</name>
    <dbReference type="NCBI Taxonomy" id="33097"/>
    <lineage>
        <taxon>Eukaryota</taxon>
        <taxon>Viridiplantae</taxon>
        <taxon>Chlorophyta</taxon>
        <taxon>core chlorophytes</taxon>
        <taxon>Chlorophyceae</taxon>
        <taxon>CS clade</taxon>
        <taxon>Chlamydomonadales</taxon>
        <taxon>Volvocaceae</taxon>
        <taxon>Gonium</taxon>
    </lineage>
</organism>
<keyword evidence="2" id="KW-1185">Reference proteome</keyword>
<evidence type="ECO:0000313" key="1">
    <source>
        <dbReference type="EMBL" id="KXZ44029.1"/>
    </source>
</evidence>
<proteinExistence type="predicted"/>
<dbReference type="Proteomes" id="UP000075714">
    <property type="component" value="Unassembled WGS sequence"/>
</dbReference>
<dbReference type="AlphaFoldDB" id="A0A150G2C6"/>
<dbReference type="OrthoDB" id="532193at2759"/>
<evidence type="ECO:0000313" key="2">
    <source>
        <dbReference type="Proteomes" id="UP000075714"/>
    </source>
</evidence>
<reference evidence="2" key="1">
    <citation type="journal article" date="2016" name="Nat. Commun.">
        <title>The Gonium pectorale genome demonstrates co-option of cell cycle regulation during the evolution of multicellularity.</title>
        <authorList>
            <person name="Hanschen E.R."/>
            <person name="Marriage T.N."/>
            <person name="Ferris P.J."/>
            <person name="Hamaji T."/>
            <person name="Toyoda A."/>
            <person name="Fujiyama A."/>
            <person name="Neme R."/>
            <person name="Noguchi H."/>
            <person name="Minakuchi Y."/>
            <person name="Suzuki M."/>
            <person name="Kawai-Toyooka H."/>
            <person name="Smith D.R."/>
            <person name="Sparks H."/>
            <person name="Anderson J."/>
            <person name="Bakaric R."/>
            <person name="Luria V."/>
            <person name="Karger A."/>
            <person name="Kirschner M.W."/>
            <person name="Durand P.M."/>
            <person name="Michod R.E."/>
            <person name="Nozaki H."/>
            <person name="Olson B.J."/>
        </authorList>
    </citation>
    <scope>NUCLEOTIDE SEQUENCE [LARGE SCALE GENOMIC DNA]</scope>
    <source>
        <strain evidence="2">NIES-2863</strain>
    </source>
</reference>
<protein>
    <submittedName>
        <fullName evidence="1">Uncharacterized protein</fullName>
    </submittedName>
</protein>
<gene>
    <name evidence="1" type="ORF">GPECTOR_75g753</name>
</gene>
<accession>A0A150G2C6</accession>
<dbReference type="EMBL" id="LSYV01000076">
    <property type="protein sequence ID" value="KXZ44029.1"/>
    <property type="molecule type" value="Genomic_DNA"/>
</dbReference>
<sequence length="84" mass="9279">MGATACVFMAPVASLQLSVFRRGNRRVWYWLKKKPEYAKCSFCGEISGRNNLFSGAAGNPLCNGRCVQQPGGEAKYPDEYKPPC</sequence>